<accession>A0A5B8XSS8</accession>
<sequence length="85" mass="9678">MNEDDDYDLRQTIRFEDMDLDEEGPSGPDEWLRVLDGPARDSTNAEWERLSAVVNESGALEFQLPQPKFSPGDHVEIMVRVVKGD</sequence>
<dbReference type="RefSeq" id="WP_146958788.1">
    <property type="nucleotide sequence ID" value="NZ_CP042467.1"/>
</dbReference>
<protein>
    <submittedName>
        <fullName evidence="1">Uncharacterized protein</fullName>
    </submittedName>
</protein>
<dbReference type="AlphaFoldDB" id="A0A5B8XSS8"/>
<evidence type="ECO:0000313" key="1">
    <source>
        <dbReference type="EMBL" id="QED27103.1"/>
    </source>
</evidence>
<dbReference type="EMBL" id="CP042467">
    <property type="protein sequence ID" value="QED27103.1"/>
    <property type="molecule type" value="Genomic_DNA"/>
</dbReference>
<evidence type="ECO:0000313" key="2">
    <source>
        <dbReference type="Proteomes" id="UP000321595"/>
    </source>
</evidence>
<reference evidence="1 2" key="1">
    <citation type="submission" date="2019-08" db="EMBL/GenBank/DDBJ databases">
        <authorList>
            <person name="Liang Q."/>
        </authorList>
    </citation>
    <scope>NUCLEOTIDE SEQUENCE [LARGE SCALE GENOMIC DNA]</scope>
    <source>
        <strain evidence="1 2">V1718</strain>
    </source>
</reference>
<dbReference type="Proteomes" id="UP000321595">
    <property type="component" value="Chromosome"/>
</dbReference>
<proteinExistence type="predicted"/>
<dbReference type="KEGG" id="bbae:FRD01_07580"/>
<organism evidence="1 2">
    <name type="scientific">Microvenator marinus</name>
    <dbReference type="NCBI Taxonomy" id="2600177"/>
    <lineage>
        <taxon>Bacteria</taxon>
        <taxon>Deltaproteobacteria</taxon>
        <taxon>Bradymonadales</taxon>
        <taxon>Microvenatoraceae</taxon>
        <taxon>Microvenator</taxon>
    </lineage>
</organism>
<gene>
    <name evidence="1" type="ORF">FRD01_07580</name>
</gene>
<keyword evidence="2" id="KW-1185">Reference proteome</keyword>
<name>A0A5B8XSS8_9DELT</name>